<gene>
    <name evidence="2" type="ORF">ACE1CA_02495</name>
</gene>
<dbReference type="EMBL" id="JBHFNT010000031">
    <property type="protein sequence ID" value="MFB2833379.1"/>
    <property type="molecule type" value="Genomic_DNA"/>
</dbReference>
<protein>
    <submittedName>
        <fullName evidence="2">Uncharacterized protein</fullName>
    </submittedName>
</protein>
<evidence type="ECO:0000256" key="1">
    <source>
        <dbReference type="SAM" id="SignalP"/>
    </source>
</evidence>
<evidence type="ECO:0000313" key="2">
    <source>
        <dbReference type="EMBL" id="MFB2833379.1"/>
    </source>
</evidence>
<dbReference type="RefSeq" id="WP_413275838.1">
    <property type="nucleotide sequence ID" value="NZ_JBHFNT010000031.1"/>
</dbReference>
<organism evidence="2 3">
    <name type="scientific">Floridaenema evergladense BLCC-F167</name>
    <dbReference type="NCBI Taxonomy" id="3153639"/>
    <lineage>
        <taxon>Bacteria</taxon>
        <taxon>Bacillati</taxon>
        <taxon>Cyanobacteriota</taxon>
        <taxon>Cyanophyceae</taxon>
        <taxon>Oscillatoriophycideae</taxon>
        <taxon>Aerosakkonematales</taxon>
        <taxon>Aerosakkonemataceae</taxon>
        <taxon>Floridanema</taxon>
        <taxon>Floridanema evergladense</taxon>
    </lineage>
</organism>
<feature type="chain" id="PRO_5046554878" evidence="1">
    <location>
        <begin position="28"/>
        <end position="160"/>
    </location>
</feature>
<keyword evidence="1" id="KW-0732">Signal</keyword>
<proteinExistence type="predicted"/>
<keyword evidence="3" id="KW-1185">Reference proteome</keyword>
<dbReference type="Proteomes" id="UP001576780">
    <property type="component" value="Unassembled WGS sequence"/>
</dbReference>
<accession>A0ABV4WE65</accession>
<reference evidence="2 3" key="1">
    <citation type="submission" date="2024-09" db="EMBL/GenBank/DDBJ databases">
        <title>Floridaenema gen nov. (Aerosakkonemataceae, Aerosakkonematales ord. nov., Cyanobacteria) from benthic tropical and subtropical fresh waters, with the description of four new species.</title>
        <authorList>
            <person name="Moretto J.A."/>
            <person name="Berthold D.E."/>
            <person name="Lefler F.W."/>
            <person name="Huang I.-S."/>
            <person name="Laughinghouse H. IV."/>
        </authorList>
    </citation>
    <scope>NUCLEOTIDE SEQUENCE [LARGE SCALE GENOMIC DNA]</scope>
    <source>
        <strain evidence="2 3">BLCC-F167</strain>
    </source>
</reference>
<evidence type="ECO:0000313" key="3">
    <source>
        <dbReference type="Proteomes" id="UP001576780"/>
    </source>
</evidence>
<feature type="signal peptide" evidence="1">
    <location>
        <begin position="1"/>
        <end position="27"/>
    </location>
</feature>
<comment type="caution">
    <text evidence="2">The sequence shown here is derived from an EMBL/GenBank/DDBJ whole genome shotgun (WGS) entry which is preliminary data.</text>
</comment>
<name>A0ABV4WE65_9CYAN</name>
<sequence>MVMRLSNLIAALTLSTATCLLTTTAKAQPEVYCTNGLDCVAPFPLTGYTLDEAMNRAFYSHDKPVYQNQVFPRQLYFIFGFGSNLLQGNYPDVEIAKDARAVHNLYVEALRLQNTSGPILRTRNLPNPYNTSLLQLGNTFIVNPNQVPGVELYIEELPLQ</sequence>